<reference evidence="1 2" key="2">
    <citation type="journal article" date="2014" name="Genome Announc.">
        <title>Draft Genome Sequence of 'Candidatus Phytoplasma asteris' Strain OY-V, an Unculturable Plant-Pathogenic Bacterium.</title>
        <authorList>
            <person name="Kakizawa S."/>
            <person name="Makino A."/>
            <person name="Ishii Y."/>
            <person name="Tamaki H."/>
            <person name="Kamagata Y."/>
        </authorList>
    </citation>
    <scope>NUCLEOTIDE SEQUENCE [LARGE SCALE GENOMIC DNA]</scope>
    <source>
        <strain evidence="1 2">OY-V</strain>
    </source>
</reference>
<accession>A0ABQ0J400</accession>
<evidence type="ECO:0000313" key="2">
    <source>
        <dbReference type="Proteomes" id="UP000028900"/>
    </source>
</evidence>
<protein>
    <submittedName>
        <fullName evidence="1">1-acyl-sn-glycerol- 3-phosphate acyltransferase</fullName>
    </submittedName>
</protein>
<gene>
    <name evidence="1" type="primary">plsC</name>
    <name evidence="1" type="ORF">OYV_08480</name>
</gene>
<organism evidence="1 2">
    <name type="scientific">'Chrysanthemum coronarium' phytoplasma</name>
    <dbReference type="NCBI Taxonomy" id="1520703"/>
    <lineage>
        <taxon>Bacteria</taxon>
        <taxon>Bacillati</taxon>
        <taxon>Mycoplasmatota</taxon>
        <taxon>Mollicutes</taxon>
        <taxon>Acholeplasmatales</taxon>
        <taxon>Acholeplasmataceae</taxon>
        <taxon>Candidatus Phytoplasma</taxon>
        <taxon>16SrI (Aster yellows group)</taxon>
    </lineage>
</organism>
<name>A0ABQ0J400_9MOLU</name>
<dbReference type="EMBL" id="BBIY01000112">
    <property type="protein sequence ID" value="GAK74342.1"/>
    <property type="molecule type" value="Genomic_DNA"/>
</dbReference>
<dbReference type="Proteomes" id="UP000028900">
    <property type="component" value="Unassembled WGS sequence"/>
</dbReference>
<keyword evidence="2" id="KW-1185">Reference proteome</keyword>
<keyword evidence="1" id="KW-0808">Transferase</keyword>
<evidence type="ECO:0000313" key="1">
    <source>
        <dbReference type="EMBL" id="GAK74342.1"/>
    </source>
</evidence>
<proteinExistence type="predicted"/>
<sequence length="34" mass="3826">MVILRDDIRKTAQNLIKAVPKVKNGMAMVVFPEV</sequence>
<feature type="non-terminal residue" evidence="1">
    <location>
        <position position="34"/>
    </location>
</feature>
<keyword evidence="1" id="KW-0012">Acyltransferase</keyword>
<dbReference type="GO" id="GO:0016746">
    <property type="term" value="F:acyltransferase activity"/>
    <property type="evidence" value="ECO:0007669"/>
    <property type="project" value="UniProtKB-KW"/>
</dbReference>
<reference evidence="2" key="1">
    <citation type="journal article" date="2014" name="Genome Announc.">
        <title>Draft Genome Sequence of ''Candidatus Phytoplasma asteris'' Strain OY-V, an Unculturable Plant-Pathogenic Bacterium.</title>
        <authorList>
            <person name="Kakizawa S."/>
            <person name="Makino A."/>
            <person name="Ishii Y."/>
            <person name="Tamaki H."/>
            <person name="Kamagata Y."/>
        </authorList>
    </citation>
    <scope>NUCLEOTIDE SEQUENCE [LARGE SCALE GENOMIC DNA]</scope>
    <source>
        <strain evidence="2">OY-V</strain>
    </source>
</reference>
<comment type="caution">
    <text evidence="1">The sequence shown here is derived from an EMBL/GenBank/DDBJ whole genome shotgun (WGS) entry which is preliminary data.</text>
</comment>